<name>A0ACC1J2F3_9FUNG</name>
<accession>A0ACC1J2F3</accession>
<feature type="non-terminal residue" evidence="1">
    <location>
        <position position="1"/>
    </location>
</feature>
<reference evidence="1" key="1">
    <citation type="submission" date="2022-07" db="EMBL/GenBank/DDBJ databases">
        <title>Phylogenomic reconstructions and comparative analyses of Kickxellomycotina fungi.</title>
        <authorList>
            <person name="Reynolds N.K."/>
            <person name="Stajich J.E."/>
            <person name="Barry K."/>
            <person name="Grigoriev I.V."/>
            <person name="Crous P."/>
            <person name="Smith M.E."/>
        </authorList>
    </citation>
    <scope>NUCLEOTIDE SEQUENCE</scope>
    <source>
        <strain evidence="1">NRRL 5244</strain>
    </source>
</reference>
<keyword evidence="1" id="KW-0812">Transmembrane</keyword>
<comment type="caution">
    <text evidence="1">The sequence shown here is derived from an EMBL/GenBank/DDBJ whole genome shotgun (WGS) entry which is preliminary data.</text>
</comment>
<proteinExistence type="predicted"/>
<dbReference type="EMBL" id="JANBPW010004528">
    <property type="protein sequence ID" value="KAJ1934716.1"/>
    <property type="molecule type" value="Genomic_DNA"/>
</dbReference>
<evidence type="ECO:0000313" key="1">
    <source>
        <dbReference type="EMBL" id="KAJ1934716.1"/>
    </source>
</evidence>
<sequence length="88" mass="9352">YDNSSSAIGTLGDPYISDSVQSGTSQAASLFRAKALYGYNANPDDPNEVSFAKDEVMAIVDSNGKWWQVQKADGTVGIAPSNYLSTNI</sequence>
<protein>
    <submittedName>
        <fullName evidence="1">Transmembrane osmosensor</fullName>
    </submittedName>
</protein>
<evidence type="ECO:0000313" key="2">
    <source>
        <dbReference type="Proteomes" id="UP001150603"/>
    </source>
</evidence>
<organism evidence="1 2">
    <name type="scientific">Linderina macrospora</name>
    <dbReference type="NCBI Taxonomy" id="4868"/>
    <lineage>
        <taxon>Eukaryota</taxon>
        <taxon>Fungi</taxon>
        <taxon>Fungi incertae sedis</taxon>
        <taxon>Zoopagomycota</taxon>
        <taxon>Kickxellomycotina</taxon>
        <taxon>Kickxellomycetes</taxon>
        <taxon>Kickxellales</taxon>
        <taxon>Kickxellaceae</taxon>
        <taxon>Linderina</taxon>
    </lineage>
</organism>
<keyword evidence="2" id="KW-1185">Reference proteome</keyword>
<keyword evidence="1" id="KW-0472">Membrane</keyword>
<dbReference type="Proteomes" id="UP001150603">
    <property type="component" value="Unassembled WGS sequence"/>
</dbReference>
<gene>
    <name evidence="1" type="primary">SHO1</name>
    <name evidence="1" type="ORF">FBU59_005610</name>
</gene>